<feature type="domain" description="HAMP" evidence="10">
    <location>
        <begin position="336"/>
        <end position="389"/>
    </location>
</feature>
<dbReference type="InterPro" id="IPR004090">
    <property type="entry name" value="Chemotax_Me-accpt_rcpt"/>
</dbReference>
<dbReference type="Pfam" id="PF00015">
    <property type="entry name" value="MCPsignal"/>
    <property type="match status" value="1"/>
</dbReference>
<dbReference type="RefSeq" id="WP_345423011.1">
    <property type="nucleotide sequence ID" value="NZ_AP031496.1"/>
</dbReference>
<dbReference type="PANTHER" id="PTHR32089">
    <property type="entry name" value="METHYL-ACCEPTING CHEMOTAXIS PROTEIN MCPB"/>
    <property type="match status" value="1"/>
</dbReference>
<evidence type="ECO:0000313" key="11">
    <source>
        <dbReference type="EMBL" id="GAA4946150.1"/>
    </source>
</evidence>
<feature type="transmembrane region" description="Helical" evidence="8">
    <location>
        <begin position="313"/>
        <end position="335"/>
    </location>
</feature>
<name>A0AAV3U415_9ALTE</name>
<dbReference type="AlphaFoldDB" id="A0AAV3U415"/>
<dbReference type="GO" id="GO:0006935">
    <property type="term" value="P:chemotaxis"/>
    <property type="evidence" value="ECO:0007669"/>
    <property type="project" value="InterPro"/>
</dbReference>
<evidence type="ECO:0000256" key="2">
    <source>
        <dbReference type="ARBA" id="ARBA00022692"/>
    </source>
</evidence>
<evidence type="ECO:0000259" key="9">
    <source>
        <dbReference type="PROSITE" id="PS50111"/>
    </source>
</evidence>
<dbReference type="GO" id="GO:0004888">
    <property type="term" value="F:transmembrane signaling receptor activity"/>
    <property type="evidence" value="ECO:0007669"/>
    <property type="project" value="InterPro"/>
</dbReference>
<dbReference type="InterPro" id="IPR004089">
    <property type="entry name" value="MCPsignal_dom"/>
</dbReference>
<organism evidence="11 12">
    <name type="scientific">Halioxenophilus aromaticivorans</name>
    <dbReference type="NCBI Taxonomy" id="1306992"/>
    <lineage>
        <taxon>Bacteria</taxon>
        <taxon>Pseudomonadati</taxon>
        <taxon>Pseudomonadota</taxon>
        <taxon>Gammaproteobacteria</taxon>
        <taxon>Alteromonadales</taxon>
        <taxon>Alteromonadaceae</taxon>
        <taxon>Halioxenophilus</taxon>
    </lineage>
</organism>
<keyword evidence="5 7" id="KW-0807">Transducer</keyword>
<keyword evidence="3 8" id="KW-1133">Transmembrane helix</keyword>
<dbReference type="PROSITE" id="PS50111">
    <property type="entry name" value="CHEMOTAXIS_TRANSDUC_2"/>
    <property type="match status" value="1"/>
</dbReference>
<protein>
    <submittedName>
        <fullName evidence="11">Methyl-accepting chemotaxis protein</fullName>
    </submittedName>
</protein>
<dbReference type="Pfam" id="PF00672">
    <property type="entry name" value="HAMP"/>
    <property type="match status" value="1"/>
</dbReference>
<accession>A0AAV3U415</accession>
<dbReference type="SMART" id="SM00304">
    <property type="entry name" value="HAMP"/>
    <property type="match status" value="1"/>
</dbReference>
<dbReference type="GO" id="GO:0016020">
    <property type="term" value="C:membrane"/>
    <property type="evidence" value="ECO:0007669"/>
    <property type="project" value="UniProtKB-SubCell"/>
</dbReference>
<dbReference type="PRINTS" id="PR00260">
    <property type="entry name" value="CHEMTRNSDUCR"/>
</dbReference>
<dbReference type="InterPro" id="IPR013587">
    <property type="entry name" value="Nitrate/nitrite_sensing"/>
</dbReference>
<feature type="domain" description="Methyl-accepting transducer" evidence="9">
    <location>
        <begin position="394"/>
        <end position="630"/>
    </location>
</feature>
<dbReference type="PANTHER" id="PTHR32089:SF119">
    <property type="entry name" value="METHYL-ACCEPTING CHEMOTAXIS PROTEIN CTPL"/>
    <property type="match status" value="1"/>
</dbReference>
<dbReference type="Proteomes" id="UP001409585">
    <property type="component" value="Unassembled WGS sequence"/>
</dbReference>
<dbReference type="SMART" id="SM00283">
    <property type="entry name" value="MA"/>
    <property type="match status" value="1"/>
</dbReference>
<evidence type="ECO:0000259" key="10">
    <source>
        <dbReference type="PROSITE" id="PS50885"/>
    </source>
</evidence>
<comment type="similarity">
    <text evidence="6">Belongs to the methyl-accepting chemotaxis (MCP) protein family.</text>
</comment>
<comment type="caution">
    <text evidence="11">The sequence shown here is derived from an EMBL/GenBank/DDBJ whole genome shotgun (WGS) entry which is preliminary data.</text>
</comment>
<evidence type="ECO:0000256" key="5">
    <source>
        <dbReference type="ARBA" id="ARBA00023224"/>
    </source>
</evidence>
<dbReference type="SUPFAM" id="SSF58104">
    <property type="entry name" value="Methyl-accepting chemotaxis protein (MCP) signaling domain"/>
    <property type="match status" value="1"/>
</dbReference>
<evidence type="ECO:0000313" key="12">
    <source>
        <dbReference type="Proteomes" id="UP001409585"/>
    </source>
</evidence>
<dbReference type="InterPro" id="IPR003660">
    <property type="entry name" value="HAMP_dom"/>
</dbReference>
<evidence type="ECO:0000256" key="3">
    <source>
        <dbReference type="ARBA" id="ARBA00022989"/>
    </source>
</evidence>
<dbReference type="PROSITE" id="PS50885">
    <property type="entry name" value="HAMP"/>
    <property type="match status" value="1"/>
</dbReference>
<evidence type="ECO:0000256" key="4">
    <source>
        <dbReference type="ARBA" id="ARBA00023136"/>
    </source>
</evidence>
<reference evidence="12" key="1">
    <citation type="journal article" date="2019" name="Int. J. Syst. Evol. Microbiol.">
        <title>The Global Catalogue of Microorganisms (GCM) 10K type strain sequencing project: providing services to taxonomists for standard genome sequencing and annotation.</title>
        <authorList>
            <consortium name="The Broad Institute Genomics Platform"/>
            <consortium name="The Broad Institute Genome Sequencing Center for Infectious Disease"/>
            <person name="Wu L."/>
            <person name="Ma J."/>
        </authorList>
    </citation>
    <scope>NUCLEOTIDE SEQUENCE [LARGE SCALE GENOMIC DNA]</scope>
    <source>
        <strain evidence="12">JCM 19134</strain>
    </source>
</reference>
<dbReference type="Gene3D" id="1.10.287.950">
    <property type="entry name" value="Methyl-accepting chemotaxis protein"/>
    <property type="match status" value="1"/>
</dbReference>
<sequence>MSQLSFTQKLLALVLTPVLGLIFFTLSIASGKLSTASSAKDVALLVELSAKNSALVHELQKERGLTAGFLGAANAGNDTNNLQTALQKQRTDADHALQQRADFLAKNGDSIDDSQALSLLQKADEQLNELANTRKQISAVSVATPIAIGFYTKLNSLLLDAPLTAAKETQSASNGQDLLAYYNFLQAKERAGIERAVLSNTFAADGFAPNMHRKFIALVTEQNAYSSTFLKITNSANQQLFSEAMQIPAVKEVERYRDIAFSKANDGNFNVRAIDWFNAATQRINQLKLVEDALTDQILQAAQKTTSSAYSQLTITLVLAAGIIAAVVGVSYTICDKIKRQFNTLSKAMASADSDRDLSVRAQVVSSDELGIIAKRFNNMVESIANALRLCLDSSEQLSARASDTAAAVHQNQTALKAQGMETTQIASAVVEMASSAEEVARNTNDVAITASHVGEITTSGSQLVNTTLTTMQQLGEEINVTNNHVKQLRDRSNDISSLLAVIKNVAEQTNLLALNAAIEAARAGEQGRGFAVVADEVRTLAQRTQQSTSEIENTIQLFQDSSSKASDSMQTCVAESISALENTSRLKEALTEISTAVMQLNGLTQQIACASDQQQAVSEEISRNINNVNDKALQAASGSEQILINAKDNAEQAENLKRLIGEFRLG</sequence>
<keyword evidence="4 8" id="KW-0472">Membrane</keyword>
<keyword evidence="12" id="KW-1185">Reference proteome</keyword>
<dbReference type="EMBL" id="BAABLX010000024">
    <property type="protein sequence ID" value="GAA4946150.1"/>
    <property type="molecule type" value="Genomic_DNA"/>
</dbReference>
<evidence type="ECO:0000256" key="6">
    <source>
        <dbReference type="ARBA" id="ARBA00029447"/>
    </source>
</evidence>
<dbReference type="CDD" id="cd06225">
    <property type="entry name" value="HAMP"/>
    <property type="match status" value="1"/>
</dbReference>
<dbReference type="FunFam" id="1.10.287.950:FF:000001">
    <property type="entry name" value="Methyl-accepting chemotaxis sensory transducer"/>
    <property type="match status" value="1"/>
</dbReference>
<dbReference type="Pfam" id="PF08376">
    <property type="entry name" value="NIT"/>
    <property type="match status" value="1"/>
</dbReference>
<comment type="subcellular location">
    <subcellularLocation>
        <location evidence="1">Membrane</location>
        <topology evidence="1">Multi-pass membrane protein</topology>
    </subcellularLocation>
</comment>
<evidence type="ECO:0000256" key="1">
    <source>
        <dbReference type="ARBA" id="ARBA00004141"/>
    </source>
</evidence>
<evidence type="ECO:0000256" key="7">
    <source>
        <dbReference type="PROSITE-ProRule" id="PRU00284"/>
    </source>
</evidence>
<dbReference type="CDD" id="cd11386">
    <property type="entry name" value="MCP_signal"/>
    <property type="match status" value="1"/>
</dbReference>
<dbReference type="GO" id="GO:0007165">
    <property type="term" value="P:signal transduction"/>
    <property type="evidence" value="ECO:0007669"/>
    <property type="project" value="UniProtKB-KW"/>
</dbReference>
<keyword evidence="2 8" id="KW-0812">Transmembrane</keyword>
<proteinExistence type="inferred from homology"/>
<evidence type="ECO:0000256" key="8">
    <source>
        <dbReference type="SAM" id="Phobius"/>
    </source>
</evidence>
<gene>
    <name evidence="11" type="ORF">GCM10025791_26810</name>
</gene>